<reference evidence="1 2" key="2">
    <citation type="journal article" date="2016" name="Int. J. Syst. Evol. Microbiol.">
        <title>Paenibacillus bovis sp. nov., isolated from raw yak (Bos grunniens) milk.</title>
        <authorList>
            <person name="Gao C."/>
            <person name="Han J."/>
            <person name="Liu Z."/>
            <person name="Xu X."/>
            <person name="Hang F."/>
            <person name="Wu Z."/>
        </authorList>
    </citation>
    <scope>NUCLEOTIDE SEQUENCE [LARGE SCALE GENOMIC DNA]</scope>
    <source>
        <strain evidence="1 2">BD3526</strain>
    </source>
</reference>
<organism evidence="1 2">
    <name type="scientific">Paenibacillus bovis</name>
    <dbReference type="NCBI Taxonomy" id="1616788"/>
    <lineage>
        <taxon>Bacteria</taxon>
        <taxon>Bacillati</taxon>
        <taxon>Bacillota</taxon>
        <taxon>Bacilli</taxon>
        <taxon>Bacillales</taxon>
        <taxon>Paenibacillaceae</taxon>
        <taxon>Paenibacillus</taxon>
    </lineage>
</organism>
<keyword evidence="2" id="KW-1185">Reference proteome</keyword>
<dbReference type="EMBL" id="CP013023">
    <property type="protein sequence ID" value="ANF98879.1"/>
    <property type="molecule type" value="Genomic_DNA"/>
</dbReference>
<name>A0A172ZMU9_9BACL</name>
<dbReference type="KEGG" id="pbv:AR543_17115"/>
<protein>
    <submittedName>
        <fullName evidence="1">Uncharacterized protein</fullName>
    </submittedName>
</protein>
<evidence type="ECO:0000313" key="1">
    <source>
        <dbReference type="EMBL" id="ANF98879.1"/>
    </source>
</evidence>
<evidence type="ECO:0000313" key="2">
    <source>
        <dbReference type="Proteomes" id="UP000078148"/>
    </source>
</evidence>
<dbReference type="STRING" id="1616788.AR543_17115"/>
<proteinExistence type="predicted"/>
<accession>A0A172ZMU9</accession>
<sequence>MKKREEQVLESYRQDEDMMILVFTQWCVNNGFDAKDLYQRAYPDQVDNQRLEQGIRLTVPKEEAGDIPNDTLFGVLSVYGNEDLAFVISEALEDQEAARRRQGEE</sequence>
<gene>
    <name evidence="1" type="ORF">AR543_17115</name>
</gene>
<dbReference type="Proteomes" id="UP000078148">
    <property type="component" value="Chromosome"/>
</dbReference>
<dbReference type="AlphaFoldDB" id="A0A172ZMU9"/>
<reference evidence="2" key="1">
    <citation type="submission" date="2015-10" db="EMBL/GenBank/DDBJ databases">
        <title>Genome of Paenibacillus bovis sp. nov.</title>
        <authorList>
            <person name="Wu Z."/>
            <person name="Gao C."/>
            <person name="Liu Z."/>
            <person name="Zheng H."/>
        </authorList>
    </citation>
    <scope>NUCLEOTIDE SEQUENCE [LARGE SCALE GENOMIC DNA]</scope>
    <source>
        <strain evidence="2">BD3526</strain>
    </source>
</reference>